<dbReference type="RefSeq" id="XP_005782302.1">
    <property type="nucleotide sequence ID" value="XM_005782245.1"/>
</dbReference>
<feature type="region of interest" description="Disordered" evidence="1">
    <location>
        <begin position="1"/>
        <end position="37"/>
    </location>
</feature>
<dbReference type="RefSeq" id="XP_005784988.1">
    <property type="nucleotide sequence ID" value="XM_005784931.1"/>
</dbReference>
<organism evidence="2 3">
    <name type="scientific">Emiliania huxleyi (strain CCMP1516)</name>
    <dbReference type="NCBI Taxonomy" id="280463"/>
    <lineage>
        <taxon>Eukaryota</taxon>
        <taxon>Haptista</taxon>
        <taxon>Haptophyta</taxon>
        <taxon>Prymnesiophyceae</taxon>
        <taxon>Isochrysidales</taxon>
        <taxon>Noelaerhabdaceae</taxon>
        <taxon>Emiliania</taxon>
    </lineage>
</organism>
<dbReference type="KEGG" id="ehx:EMIHUDRAFT_230710"/>
<evidence type="ECO:0000313" key="3">
    <source>
        <dbReference type="Proteomes" id="UP000013827"/>
    </source>
</evidence>
<evidence type="ECO:0000256" key="1">
    <source>
        <dbReference type="SAM" id="MobiDB-lite"/>
    </source>
</evidence>
<dbReference type="KEGG" id="ehx:EMIHUDRAFT_233450"/>
<keyword evidence="3" id="KW-1185">Reference proteome</keyword>
<reference evidence="3" key="1">
    <citation type="journal article" date="2013" name="Nature">
        <title>Pan genome of the phytoplankton Emiliania underpins its global distribution.</title>
        <authorList>
            <person name="Read B.A."/>
            <person name="Kegel J."/>
            <person name="Klute M.J."/>
            <person name="Kuo A."/>
            <person name="Lefebvre S.C."/>
            <person name="Maumus F."/>
            <person name="Mayer C."/>
            <person name="Miller J."/>
            <person name="Monier A."/>
            <person name="Salamov A."/>
            <person name="Young J."/>
            <person name="Aguilar M."/>
            <person name="Claverie J.M."/>
            <person name="Frickenhaus S."/>
            <person name="Gonzalez K."/>
            <person name="Herman E.K."/>
            <person name="Lin Y.C."/>
            <person name="Napier J."/>
            <person name="Ogata H."/>
            <person name="Sarno A.F."/>
            <person name="Shmutz J."/>
            <person name="Schroeder D."/>
            <person name="de Vargas C."/>
            <person name="Verret F."/>
            <person name="von Dassow P."/>
            <person name="Valentin K."/>
            <person name="Van de Peer Y."/>
            <person name="Wheeler G."/>
            <person name="Dacks J.B."/>
            <person name="Delwiche C.F."/>
            <person name="Dyhrman S.T."/>
            <person name="Glockner G."/>
            <person name="John U."/>
            <person name="Richards T."/>
            <person name="Worden A.Z."/>
            <person name="Zhang X."/>
            <person name="Grigoriev I.V."/>
            <person name="Allen A.E."/>
            <person name="Bidle K."/>
            <person name="Borodovsky M."/>
            <person name="Bowler C."/>
            <person name="Brownlee C."/>
            <person name="Cock J.M."/>
            <person name="Elias M."/>
            <person name="Gladyshev V.N."/>
            <person name="Groth M."/>
            <person name="Guda C."/>
            <person name="Hadaegh A."/>
            <person name="Iglesias-Rodriguez M.D."/>
            <person name="Jenkins J."/>
            <person name="Jones B.M."/>
            <person name="Lawson T."/>
            <person name="Leese F."/>
            <person name="Lindquist E."/>
            <person name="Lobanov A."/>
            <person name="Lomsadze A."/>
            <person name="Malik S.B."/>
            <person name="Marsh M.E."/>
            <person name="Mackinder L."/>
            <person name="Mock T."/>
            <person name="Mueller-Roeber B."/>
            <person name="Pagarete A."/>
            <person name="Parker M."/>
            <person name="Probert I."/>
            <person name="Quesneville H."/>
            <person name="Raines C."/>
            <person name="Rensing S.A."/>
            <person name="Riano-Pachon D.M."/>
            <person name="Richier S."/>
            <person name="Rokitta S."/>
            <person name="Shiraiwa Y."/>
            <person name="Soanes D.M."/>
            <person name="van der Giezen M."/>
            <person name="Wahlund T.M."/>
            <person name="Williams B."/>
            <person name="Wilson W."/>
            <person name="Wolfe G."/>
            <person name="Wurch L.L."/>
        </authorList>
    </citation>
    <scope>NUCLEOTIDE SEQUENCE</scope>
</reference>
<accession>A0A0D3K288</accession>
<dbReference type="GeneID" id="17277831"/>
<dbReference type="GeneID" id="17275147"/>
<dbReference type="EnsemblProtists" id="EOD29873">
    <property type="protein sequence ID" value="EOD29873"/>
    <property type="gene ID" value="EMIHUDRAFT_233450"/>
</dbReference>
<proteinExistence type="predicted"/>
<evidence type="ECO:0000313" key="2">
    <source>
        <dbReference type="EnsemblProtists" id="EOD29873"/>
    </source>
</evidence>
<dbReference type="Proteomes" id="UP000013827">
    <property type="component" value="Unassembled WGS sequence"/>
</dbReference>
<dbReference type="AlphaFoldDB" id="A0A0D3K288"/>
<name>A0A0D3K288_EMIH1</name>
<dbReference type="HOGENOM" id="CLU_1681231_0_0_1"/>
<reference evidence="2" key="2">
    <citation type="submission" date="2024-10" db="UniProtKB">
        <authorList>
            <consortium name="EnsemblProtists"/>
        </authorList>
    </citation>
    <scope>IDENTIFICATION</scope>
</reference>
<protein>
    <submittedName>
        <fullName evidence="2">Uncharacterized protein</fullName>
    </submittedName>
</protein>
<sequence>MSTSSSRRPRQPPRPRKPPTAAQRERGDTRLYNPAADCPPLQLRTSGGEAAAALRSELCPLLLAKGRNHSSVRFEPQLRWPLPRSSWAPMCHKRPGFYGLCFAGVPRASTLFLARALGNSFSQYFMVRGIAAVARLPFLDPRPGFCKRRLIPDDQGV</sequence>
<dbReference type="PaxDb" id="2903-EOD29873"/>
<dbReference type="EnsemblProtists" id="EOD32559">
    <property type="protein sequence ID" value="EOD32559"/>
    <property type="gene ID" value="EMIHUDRAFT_230710"/>
</dbReference>
<feature type="compositionally biased region" description="Basic residues" evidence="1">
    <location>
        <begin position="7"/>
        <end position="17"/>
    </location>
</feature>